<sequence length="340" mass="38050">MPRTPPRQTARNSVVITPPTPRYGPMFDPDHYDLLDRRQQKQKQKQQRHGDQHTDRQRSQWRRSSADAGVEDDGETARSRTRTRTISGAQPGIQVVTPRETPYRRRRQGELDLAATEEGVEDELSSTWKQKEKPVARVLFPSTPVQTATADEDVDGFGSGRTDANLKFRIYKDPEPEIDVCEDAEDDPFLTRPANKRRYQSGSLAGPDQSKKGMAFVFRGKKIFRTFPSKEECSDDEEFAIAPIKPRTLFPRATAVDAETSLDSSQPTSSSSGIFDDLAKDSSNTDLSTQESVCHQSDTDGGIHGGTVTRTTRGEASSWDSGLRTNPEEEETDIEDYYSA</sequence>
<accession>A0ACC3SU40</accession>
<protein>
    <submittedName>
        <fullName evidence="1">Uncharacterized protein</fullName>
    </submittedName>
</protein>
<reference evidence="2" key="1">
    <citation type="journal article" date="2024" name="Front. Bioeng. Biotechnol.">
        <title>Genome-scale model development and genomic sequencing of the oleaginous clade Lipomyces.</title>
        <authorList>
            <person name="Czajka J.J."/>
            <person name="Han Y."/>
            <person name="Kim J."/>
            <person name="Mondo S.J."/>
            <person name="Hofstad B.A."/>
            <person name="Robles A."/>
            <person name="Haridas S."/>
            <person name="Riley R."/>
            <person name="LaButti K."/>
            <person name="Pangilinan J."/>
            <person name="Andreopoulos W."/>
            <person name="Lipzen A."/>
            <person name="Yan J."/>
            <person name="Wang M."/>
            <person name="Ng V."/>
            <person name="Grigoriev I.V."/>
            <person name="Spatafora J.W."/>
            <person name="Magnuson J.K."/>
            <person name="Baker S.E."/>
            <person name="Pomraning K.R."/>
        </authorList>
    </citation>
    <scope>NUCLEOTIDE SEQUENCE [LARGE SCALE GENOMIC DNA]</scope>
    <source>
        <strain evidence="2">CBS 7786</strain>
    </source>
</reference>
<evidence type="ECO:0000313" key="1">
    <source>
        <dbReference type="EMBL" id="KAK9235127.1"/>
    </source>
</evidence>
<organism evidence="1 2">
    <name type="scientific">Lipomyces kononenkoae</name>
    <name type="common">Yeast</name>
    <dbReference type="NCBI Taxonomy" id="34357"/>
    <lineage>
        <taxon>Eukaryota</taxon>
        <taxon>Fungi</taxon>
        <taxon>Dikarya</taxon>
        <taxon>Ascomycota</taxon>
        <taxon>Saccharomycotina</taxon>
        <taxon>Lipomycetes</taxon>
        <taxon>Lipomycetales</taxon>
        <taxon>Lipomycetaceae</taxon>
        <taxon>Lipomyces</taxon>
    </lineage>
</organism>
<name>A0ACC3SU40_LIPKO</name>
<dbReference type="EMBL" id="MU971430">
    <property type="protein sequence ID" value="KAK9235127.1"/>
    <property type="molecule type" value="Genomic_DNA"/>
</dbReference>
<proteinExistence type="predicted"/>
<keyword evidence="2" id="KW-1185">Reference proteome</keyword>
<dbReference type="Proteomes" id="UP001433508">
    <property type="component" value="Unassembled WGS sequence"/>
</dbReference>
<evidence type="ECO:0000313" key="2">
    <source>
        <dbReference type="Proteomes" id="UP001433508"/>
    </source>
</evidence>
<comment type="caution">
    <text evidence="1">The sequence shown here is derived from an EMBL/GenBank/DDBJ whole genome shotgun (WGS) entry which is preliminary data.</text>
</comment>
<gene>
    <name evidence="1" type="ORF">V1525DRAFT_458823</name>
</gene>